<feature type="region of interest" description="Disordered" evidence="2">
    <location>
        <begin position="1"/>
        <end position="76"/>
    </location>
</feature>
<dbReference type="EMBL" id="BEYU01000020">
    <property type="protein sequence ID" value="GBG26380.1"/>
    <property type="molecule type" value="Genomic_DNA"/>
</dbReference>
<feature type="compositionally biased region" description="Basic residues" evidence="2">
    <location>
        <begin position="221"/>
        <end position="236"/>
    </location>
</feature>
<accession>A0A2R5G5W1</accession>
<gene>
    <name evidence="3" type="ORF">FCC1311_026012</name>
</gene>
<sequence length="281" mass="31026">MENQVIAPCAKQVDMEPEKQAEHANLPDSVASTTSAPSTDNVKGTDEGNLEEENKEELSSSKVVQDVMPKNEAPHIPGYLRATESAASRVRATNKLYDIENKMEERRAAALARLEERRAAALARLEERRAAALARREARKIKSAEAKAAKVMRQAATQARLAAEEPALVERPIELTGSPLAEPDSALLERSARALDHHVKGKHSRDEVKKANHRVAQVTRKTTRRKRWSAKGRGQRIPRNLNVIADENTMANEMKAEPKNPGKVVGDEESGKNTETTTIQI</sequence>
<feature type="compositionally biased region" description="Polar residues" evidence="2">
    <location>
        <begin position="30"/>
        <end position="42"/>
    </location>
</feature>
<keyword evidence="1" id="KW-0175">Coiled coil</keyword>
<feature type="compositionally biased region" description="Basic and acidic residues" evidence="2">
    <location>
        <begin position="198"/>
        <end position="210"/>
    </location>
</feature>
<feature type="region of interest" description="Disordered" evidence="2">
    <location>
        <begin position="198"/>
        <end position="240"/>
    </location>
</feature>
<proteinExistence type="predicted"/>
<name>A0A2R5G5W1_9STRA</name>
<feature type="compositionally biased region" description="Basic and acidic residues" evidence="2">
    <location>
        <begin position="13"/>
        <end position="22"/>
    </location>
</feature>
<feature type="region of interest" description="Disordered" evidence="2">
    <location>
        <begin position="252"/>
        <end position="281"/>
    </location>
</feature>
<evidence type="ECO:0000256" key="2">
    <source>
        <dbReference type="SAM" id="MobiDB-lite"/>
    </source>
</evidence>
<organism evidence="3 4">
    <name type="scientific">Hondaea fermentalgiana</name>
    <dbReference type="NCBI Taxonomy" id="2315210"/>
    <lineage>
        <taxon>Eukaryota</taxon>
        <taxon>Sar</taxon>
        <taxon>Stramenopiles</taxon>
        <taxon>Bigyra</taxon>
        <taxon>Labyrinthulomycetes</taxon>
        <taxon>Thraustochytrida</taxon>
        <taxon>Thraustochytriidae</taxon>
        <taxon>Hondaea</taxon>
    </lineage>
</organism>
<evidence type="ECO:0000256" key="1">
    <source>
        <dbReference type="SAM" id="Coils"/>
    </source>
</evidence>
<dbReference type="AlphaFoldDB" id="A0A2R5G5W1"/>
<protein>
    <submittedName>
        <fullName evidence="3">Uncharacterized protein</fullName>
    </submittedName>
</protein>
<feature type="compositionally biased region" description="Basic and acidic residues" evidence="2">
    <location>
        <begin position="254"/>
        <end position="272"/>
    </location>
</feature>
<feature type="coiled-coil region" evidence="1">
    <location>
        <begin position="111"/>
        <end position="154"/>
    </location>
</feature>
<evidence type="ECO:0000313" key="4">
    <source>
        <dbReference type="Proteomes" id="UP000241890"/>
    </source>
</evidence>
<evidence type="ECO:0000313" key="3">
    <source>
        <dbReference type="EMBL" id="GBG26380.1"/>
    </source>
</evidence>
<dbReference type="Proteomes" id="UP000241890">
    <property type="component" value="Unassembled WGS sequence"/>
</dbReference>
<dbReference type="InParanoid" id="A0A2R5G5W1"/>
<keyword evidence="4" id="KW-1185">Reference proteome</keyword>
<comment type="caution">
    <text evidence="3">The sequence shown here is derived from an EMBL/GenBank/DDBJ whole genome shotgun (WGS) entry which is preliminary data.</text>
</comment>
<reference evidence="3 4" key="1">
    <citation type="submission" date="2017-12" db="EMBL/GenBank/DDBJ databases">
        <title>Sequencing, de novo assembly and annotation of complete genome of a new Thraustochytrid species, strain FCC1311.</title>
        <authorList>
            <person name="Sedici K."/>
            <person name="Godart F."/>
            <person name="Aiese Cigliano R."/>
            <person name="Sanseverino W."/>
            <person name="Barakat M."/>
            <person name="Ortet P."/>
            <person name="Marechal E."/>
            <person name="Cagnac O."/>
            <person name="Amato A."/>
        </authorList>
    </citation>
    <scope>NUCLEOTIDE SEQUENCE [LARGE SCALE GENOMIC DNA]</scope>
</reference>